<proteinExistence type="predicted"/>
<dbReference type="AlphaFoldDB" id="A0A382MAG3"/>
<reference evidence="1" key="1">
    <citation type="submission" date="2018-05" db="EMBL/GenBank/DDBJ databases">
        <authorList>
            <person name="Lanie J.A."/>
            <person name="Ng W.-L."/>
            <person name="Kazmierczak K.M."/>
            <person name="Andrzejewski T.M."/>
            <person name="Davidsen T.M."/>
            <person name="Wayne K.J."/>
            <person name="Tettelin H."/>
            <person name="Glass J.I."/>
            <person name="Rusch D."/>
            <person name="Podicherti R."/>
            <person name="Tsui H.-C.T."/>
            <person name="Winkler M.E."/>
        </authorList>
    </citation>
    <scope>NUCLEOTIDE SEQUENCE</scope>
</reference>
<protein>
    <submittedName>
        <fullName evidence="1">Uncharacterized protein</fullName>
    </submittedName>
</protein>
<sequence>MIIKVNFPRFVRSLNKTHKAEDVISLHWVCPGCCQPTPVLELLDKGTF</sequence>
<evidence type="ECO:0000313" key="1">
    <source>
        <dbReference type="EMBL" id="SVC44241.1"/>
    </source>
</evidence>
<accession>A0A382MAG3</accession>
<dbReference type="EMBL" id="UINC01091462">
    <property type="protein sequence ID" value="SVC44241.1"/>
    <property type="molecule type" value="Genomic_DNA"/>
</dbReference>
<gene>
    <name evidence="1" type="ORF">METZ01_LOCUS297095</name>
</gene>
<name>A0A382MAG3_9ZZZZ</name>
<organism evidence="1">
    <name type="scientific">marine metagenome</name>
    <dbReference type="NCBI Taxonomy" id="408172"/>
    <lineage>
        <taxon>unclassified sequences</taxon>
        <taxon>metagenomes</taxon>
        <taxon>ecological metagenomes</taxon>
    </lineage>
</organism>